<keyword evidence="1" id="KW-0472">Membrane</keyword>
<accession>A0ABR2Y0Q7</accession>
<dbReference type="Proteomes" id="UP001465668">
    <property type="component" value="Unassembled WGS sequence"/>
</dbReference>
<evidence type="ECO:0000313" key="3">
    <source>
        <dbReference type="Proteomes" id="UP001465668"/>
    </source>
</evidence>
<evidence type="ECO:0000256" key="1">
    <source>
        <dbReference type="SAM" id="Phobius"/>
    </source>
</evidence>
<organism evidence="2 3">
    <name type="scientific">Seiridium cardinale</name>
    <dbReference type="NCBI Taxonomy" id="138064"/>
    <lineage>
        <taxon>Eukaryota</taxon>
        <taxon>Fungi</taxon>
        <taxon>Dikarya</taxon>
        <taxon>Ascomycota</taxon>
        <taxon>Pezizomycotina</taxon>
        <taxon>Sordariomycetes</taxon>
        <taxon>Xylariomycetidae</taxon>
        <taxon>Amphisphaeriales</taxon>
        <taxon>Sporocadaceae</taxon>
        <taxon>Seiridium</taxon>
    </lineage>
</organism>
<feature type="transmembrane region" description="Helical" evidence="1">
    <location>
        <begin position="138"/>
        <end position="158"/>
    </location>
</feature>
<keyword evidence="1" id="KW-1133">Transmembrane helix</keyword>
<dbReference type="EMBL" id="JARVKM010000010">
    <property type="protein sequence ID" value="KAK9779628.1"/>
    <property type="molecule type" value="Genomic_DNA"/>
</dbReference>
<name>A0ABR2Y0Q7_9PEZI</name>
<comment type="caution">
    <text evidence="2">The sequence shown here is derived from an EMBL/GenBank/DDBJ whole genome shotgun (WGS) entry which is preliminary data.</text>
</comment>
<keyword evidence="1" id="KW-0812">Transmembrane</keyword>
<proteinExistence type="predicted"/>
<reference evidence="2 3" key="1">
    <citation type="submission" date="2024-02" db="EMBL/GenBank/DDBJ databases">
        <title>First draft genome assembly of two strains of Seiridium cardinale.</title>
        <authorList>
            <person name="Emiliani G."/>
            <person name="Scali E."/>
        </authorList>
    </citation>
    <scope>NUCLEOTIDE SEQUENCE [LARGE SCALE GENOMIC DNA]</scope>
    <source>
        <strain evidence="2 3">BM-138-000479</strain>
    </source>
</reference>
<keyword evidence="3" id="KW-1185">Reference proteome</keyword>
<evidence type="ECO:0000313" key="2">
    <source>
        <dbReference type="EMBL" id="KAK9779628.1"/>
    </source>
</evidence>
<protein>
    <submittedName>
        <fullName evidence="2">Uncharacterized protein</fullName>
    </submittedName>
</protein>
<sequence length="182" mass="20419">MDYAKRLLRKIDGYHNPKLRGAGRSYSNDGTQMQDIAVGPSALTRSLSTDSLYTPGNGNFSLPAKHDQPDLHLPLGITGSTFEGSVEALVPQPSISEQPHHLSSTNQHNTTSFRSEHHFQLPIPIPLDWKAEFFRDKWLWEIMSIVFSIACMMTVIAICSEIDDTTLSRWTFHLRPSTPISV</sequence>
<gene>
    <name evidence="2" type="ORF">SCAR479_03694</name>
</gene>